<dbReference type="STRING" id="648782.SAMN04488554_3967"/>
<evidence type="ECO:0000313" key="2">
    <source>
        <dbReference type="Proteomes" id="UP000199220"/>
    </source>
</evidence>
<evidence type="ECO:0000313" key="1">
    <source>
        <dbReference type="EMBL" id="SEE96862.1"/>
    </source>
</evidence>
<protein>
    <submittedName>
        <fullName evidence="1">Uncharacterized protein</fullName>
    </submittedName>
</protein>
<dbReference type="RefSeq" id="WP_089774944.1">
    <property type="nucleotide sequence ID" value="NZ_FNTX01000002.1"/>
</dbReference>
<reference evidence="2" key="1">
    <citation type="submission" date="2016-10" db="EMBL/GenBank/DDBJ databases">
        <authorList>
            <person name="Varghese N."/>
            <person name="Submissions S."/>
        </authorList>
    </citation>
    <scope>NUCLEOTIDE SEQUENCE [LARGE SCALE GENOMIC DNA]</scope>
    <source>
        <strain evidence="2">DSM 21368</strain>
    </source>
</reference>
<dbReference type="EMBL" id="FNTX01000002">
    <property type="protein sequence ID" value="SEE96862.1"/>
    <property type="molecule type" value="Genomic_DNA"/>
</dbReference>
<keyword evidence="2" id="KW-1185">Reference proteome</keyword>
<organism evidence="1 2">
    <name type="scientific">Ruania alba</name>
    <dbReference type="NCBI Taxonomy" id="648782"/>
    <lineage>
        <taxon>Bacteria</taxon>
        <taxon>Bacillati</taxon>
        <taxon>Actinomycetota</taxon>
        <taxon>Actinomycetes</taxon>
        <taxon>Micrococcales</taxon>
        <taxon>Ruaniaceae</taxon>
        <taxon>Ruania</taxon>
    </lineage>
</organism>
<gene>
    <name evidence="1" type="ORF">SAMN04488554_3967</name>
</gene>
<sequence length="132" mass="14427">MVSESRVPESPRLRVTLHTTETSAAVLSAARSLGGAGLMTLRQRVISSAPILEEEMFTNAWYDGLADQLLQQLTAWHDQGVRFELSEMPPGDHPEATVKISLKHLQNIIEAGRVESHCGTGADARRLPLSRG</sequence>
<proteinExistence type="predicted"/>
<dbReference type="Proteomes" id="UP000199220">
    <property type="component" value="Unassembled WGS sequence"/>
</dbReference>
<dbReference type="OrthoDB" id="5190777at2"/>
<accession>A0A1H5N5I5</accession>
<name>A0A1H5N5I5_9MICO</name>
<dbReference type="AlphaFoldDB" id="A0A1H5N5I5"/>